<evidence type="ECO:0000256" key="1">
    <source>
        <dbReference type="SAM" id="MobiDB-lite"/>
    </source>
</evidence>
<evidence type="ECO:0000313" key="4">
    <source>
        <dbReference type="Proteomes" id="UP000027644"/>
    </source>
</evidence>
<dbReference type="EMBL" id="AVQL01000456">
    <property type="protein sequence ID" value="KEP99860.1"/>
    <property type="molecule type" value="Genomic_DNA"/>
</dbReference>
<evidence type="ECO:0000313" key="3">
    <source>
        <dbReference type="EMBL" id="KEP99860.1"/>
    </source>
</evidence>
<gene>
    <name evidence="3" type="ORF">SASC598J21_022970</name>
</gene>
<dbReference type="Pfam" id="PF06097">
    <property type="entry name" value="DUF945"/>
    <property type="match status" value="1"/>
</dbReference>
<sequence>MNKRIVTIVAALVAVVLLILLGLPYYLGIKAQQSLDEQRALLAKNSFLLIEKQNYERGWFSSTETMQIRFKPSFFAGVQQQLPDNVRTVLQQPITLVNHVHHGLFAGSIRPVRAHVETELQFTPQAKQILDRFFGQNAPLQLENTINLSGSGQIHVVIPKFNYEELSGIKINWQGLDSTIDYAKDFNSYDSHTVSPGLDVILATKGHASYQDLKLNSHTEHGKTSLALGNSDLSIKNITFIWNDVSDNSIRLDQLVNLVTNLQIGAFISPAGSSIPAKINIQDLKLATSTQEKDQWINSNGKFGFAKLEYGNDVYGPLDIDASAEHLDAASLVAINNKITQLSTQNLNNEQLSAAIVSAVRNEGQGLFTHDPLIKLNSFKLQMPQGLIDIHGSLGFKNLLASDMQQFGLMLNKTESEMDFAIPQAVMENFAISQARAFFTVDASAGGPEALEDIDQTIRLMIDSAVKSMQTKGYIQVDNGVIKTHLKLMGGKLYLNGKMWNTESEPEPDYAELPAASETASLPQAATNH</sequence>
<evidence type="ECO:0000256" key="2">
    <source>
        <dbReference type="SAM" id="Phobius"/>
    </source>
</evidence>
<keyword evidence="2" id="KW-0472">Membrane</keyword>
<reference evidence="3 4" key="1">
    <citation type="journal article" date="2014" name="PLoS Genet.">
        <title>Hidden diversity in honey bee gut symbionts detected by single-cell genomics.</title>
        <authorList>
            <person name="Engel P."/>
            <person name="Stepanauskas R."/>
            <person name="Moran N."/>
        </authorList>
    </citation>
    <scope>NUCLEOTIDE SEQUENCE [LARGE SCALE GENOMIC DNA]</scope>
    <source>
        <strain evidence="3 4">SCGC AB-598-J21</strain>
    </source>
</reference>
<keyword evidence="2" id="KW-1133">Transmembrane helix</keyword>
<evidence type="ECO:0008006" key="5">
    <source>
        <dbReference type="Google" id="ProtNLM"/>
    </source>
</evidence>
<dbReference type="Proteomes" id="UP000027644">
    <property type="component" value="Unassembled WGS sequence"/>
</dbReference>
<feature type="transmembrane region" description="Helical" evidence="2">
    <location>
        <begin position="5"/>
        <end position="27"/>
    </location>
</feature>
<dbReference type="InterPro" id="IPR010352">
    <property type="entry name" value="DUF945"/>
</dbReference>
<keyword evidence="2" id="KW-0812">Transmembrane</keyword>
<comment type="caution">
    <text evidence="3">The sequence shown here is derived from an EMBL/GenBank/DDBJ whole genome shotgun (WGS) entry which is preliminary data.</text>
</comment>
<proteinExistence type="predicted"/>
<accession>A0A074V3S4</accession>
<feature type="region of interest" description="Disordered" evidence="1">
    <location>
        <begin position="504"/>
        <end position="529"/>
    </location>
</feature>
<feature type="compositionally biased region" description="Polar residues" evidence="1">
    <location>
        <begin position="518"/>
        <end position="529"/>
    </location>
</feature>
<protein>
    <recommendedName>
        <fullName evidence="5">DUF945 domain-containing protein</fullName>
    </recommendedName>
</protein>
<name>A0A074V3S4_9NEIS</name>
<dbReference type="AlphaFoldDB" id="A0A074V3S4"/>
<organism evidence="3 4">
    <name type="scientific">Snodgrassella alvi SCGC AB-598-J21</name>
    <dbReference type="NCBI Taxonomy" id="1385367"/>
    <lineage>
        <taxon>Bacteria</taxon>
        <taxon>Pseudomonadati</taxon>
        <taxon>Pseudomonadota</taxon>
        <taxon>Betaproteobacteria</taxon>
        <taxon>Neisseriales</taxon>
        <taxon>Neisseriaceae</taxon>
        <taxon>Snodgrassella</taxon>
    </lineage>
</organism>